<evidence type="ECO:0000256" key="1">
    <source>
        <dbReference type="ARBA" id="ARBA00004651"/>
    </source>
</evidence>
<comment type="caution">
    <text evidence="9">The sequence shown here is derived from an EMBL/GenBank/DDBJ whole genome shotgun (WGS) entry which is preliminary data.</text>
</comment>
<dbReference type="PROSITE" id="PS50850">
    <property type="entry name" value="MFS"/>
    <property type="match status" value="1"/>
</dbReference>
<evidence type="ECO:0000256" key="6">
    <source>
        <dbReference type="ARBA" id="ARBA00023136"/>
    </source>
</evidence>
<feature type="transmembrane region" description="Helical" evidence="7">
    <location>
        <begin position="141"/>
        <end position="162"/>
    </location>
</feature>
<feature type="transmembrane region" description="Helical" evidence="7">
    <location>
        <begin position="275"/>
        <end position="295"/>
    </location>
</feature>
<proteinExistence type="predicted"/>
<sequence length="394" mass="41511">MQATTTNNAKTSYPIAIYILMISAFAIGTTEFVIMGLLPDVANDLHISISKAGLLVSGYALGVAIGGPLLTALTVRLPRKTLLLALMALFVGANLISMVASDYTVLMIARILSAVVHGTVFGIGSIVAASIVSPDKKATAIAMMFIGVTLANILGVPLGTWIGQSHGWRSTFGVVSLLGLFSLITLAIFVPKLKSQETPSFRKEIRVLRNPQVLLTLLMTVLGFGGVFVIFTYISPFLTEIAGFQESTVTILLLLFGAGLTLGNITGGKLADWKLMPSLIGMLILLAVVMTLFTFTSHNKIATVITIFIWGFAAFGTVPGFQIRVLDKASAAPNLASALNIGAFNLGGAGGAWLGGIVLDSPLGLQSLTWVAALVTLVGLLVTLWGQRVEKRHA</sequence>
<evidence type="ECO:0000313" key="10">
    <source>
        <dbReference type="Proteomes" id="UP000564806"/>
    </source>
</evidence>
<dbReference type="GO" id="GO:0022857">
    <property type="term" value="F:transmembrane transporter activity"/>
    <property type="evidence" value="ECO:0007669"/>
    <property type="project" value="InterPro"/>
</dbReference>
<dbReference type="CDD" id="cd17324">
    <property type="entry name" value="MFS_NepI_like"/>
    <property type="match status" value="1"/>
</dbReference>
<protein>
    <submittedName>
        <fullName evidence="9">MFS transporter</fullName>
    </submittedName>
</protein>
<dbReference type="Gene3D" id="1.20.1250.20">
    <property type="entry name" value="MFS general substrate transporter like domains"/>
    <property type="match status" value="2"/>
</dbReference>
<keyword evidence="10" id="KW-1185">Reference proteome</keyword>
<dbReference type="SUPFAM" id="SSF103473">
    <property type="entry name" value="MFS general substrate transporter"/>
    <property type="match status" value="1"/>
</dbReference>
<dbReference type="Proteomes" id="UP000564806">
    <property type="component" value="Unassembled WGS sequence"/>
</dbReference>
<evidence type="ECO:0000256" key="4">
    <source>
        <dbReference type="ARBA" id="ARBA00022692"/>
    </source>
</evidence>
<feature type="domain" description="Major facilitator superfamily (MFS) profile" evidence="8">
    <location>
        <begin position="16"/>
        <end position="391"/>
    </location>
</feature>
<keyword evidence="4 7" id="KW-0812">Transmembrane</keyword>
<name>A0A850EKU5_9BACL</name>
<keyword evidence="6 7" id="KW-0472">Membrane</keyword>
<feature type="transmembrane region" description="Helical" evidence="7">
    <location>
        <begin position="241"/>
        <end position="263"/>
    </location>
</feature>
<reference evidence="9" key="1">
    <citation type="submission" date="2020-06" db="EMBL/GenBank/DDBJ databases">
        <title>Paenibacillus sp. nov., isolated from soil.</title>
        <authorList>
            <person name="Seo Y.L."/>
        </authorList>
    </citation>
    <scope>NUCLEOTIDE SEQUENCE [LARGE SCALE GENOMIC DNA]</scope>
    <source>
        <strain evidence="9">JW14</strain>
    </source>
</reference>
<dbReference type="PANTHER" id="PTHR43124:SF8">
    <property type="entry name" value="INNER MEMBRANE TRANSPORT PROTEIN YDHP"/>
    <property type="match status" value="1"/>
</dbReference>
<evidence type="ECO:0000256" key="3">
    <source>
        <dbReference type="ARBA" id="ARBA00022475"/>
    </source>
</evidence>
<evidence type="ECO:0000256" key="2">
    <source>
        <dbReference type="ARBA" id="ARBA00022448"/>
    </source>
</evidence>
<evidence type="ECO:0000259" key="8">
    <source>
        <dbReference type="PROSITE" id="PS50850"/>
    </source>
</evidence>
<organism evidence="9 10">
    <name type="scientific">Paenibacillus agri</name>
    <dbReference type="NCBI Taxonomy" id="2744309"/>
    <lineage>
        <taxon>Bacteria</taxon>
        <taxon>Bacillati</taxon>
        <taxon>Bacillota</taxon>
        <taxon>Bacilli</taxon>
        <taxon>Bacillales</taxon>
        <taxon>Paenibacillaceae</taxon>
        <taxon>Paenibacillus</taxon>
    </lineage>
</organism>
<gene>
    <name evidence="9" type="ORF">HPT30_11720</name>
</gene>
<feature type="transmembrane region" description="Helical" evidence="7">
    <location>
        <begin position="107"/>
        <end position="129"/>
    </location>
</feature>
<dbReference type="RefSeq" id="WP_175371572.1">
    <property type="nucleotide sequence ID" value="NZ_JABWCS010000206.1"/>
</dbReference>
<comment type="subcellular location">
    <subcellularLocation>
        <location evidence="1">Cell membrane</location>
        <topology evidence="1">Multi-pass membrane protein</topology>
    </subcellularLocation>
</comment>
<dbReference type="GO" id="GO:0005886">
    <property type="term" value="C:plasma membrane"/>
    <property type="evidence" value="ECO:0007669"/>
    <property type="project" value="UniProtKB-SubCell"/>
</dbReference>
<feature type="transmembrane region" description="Helical" evidence="7">
    <location>
        <begin position="174"/>
        <end position="193"/>
    </location>
</feature>
<dbReference type="InterPro" id="IPR036259">
    <property type="entry name" value="MFS_trans_sf"/>
</dbReference>
<feature type="transmembrane region" description="Helical" evidence="7">
    <location>
        <begin position="367"/>
        <end position="386"/>
    </location>
</feature>
<dbReference type="InterPro" id="IPR050189">
    <property type="entry name" value="MFS_Efflux_Transporters"/>
</dbReference>
<keyword evidence="2" id="KW-0813">Transport</keyword>
<feature type="transmembrane region" description="Helical" evidence="7">
    <location>
        <begin position="54"/>
        <end position="75"/>
    </location>
</feature>
<dbReference type="AlphaFoldDB" id="A0A850EKU5"/>
<dbReference type="Pfam" id="PF07690">
    <property type="entry name" value="MFS_1"/>
    <property type="match status" value="1"/>
</dbReference>
<evidence type="ECO:0000256" key="5">
    <source>
        <dbReference type="ARBA" id="ARBA00022989"/>
    </source>
</evidence>
<feature type="transmembrane region" description="Helical" evidence="7">
    <location>
        <begin position="82"/>
        <end position="101"/>
    </location>
</feature>
<keyword evidence="5 7" id="KW-1133">Transmembrane helix</keyword>
<dbReference type="EMBL" id="JABWCS010000206">
    <property type="protein sequence ID" value="NUU61016.1"/>
    <property type="molecule type" value="Genomic_DNA"/>
</dbReference>
<feature type="transmembrane region" description="Helical" evidence="7">
    <location>
        <begin position="335"/>
        <end position="355"/>
    </location>
</feature>
<evidence type="ECO:0000313" key="9">
    <source>
        <dbReference type="EMBL" id="NUU61016.1"/>
    </source>
</evidence>
<dbReference type="PANTHER" id="PTHR43124">
    <property type="entry name" value="PURINE EFFLUX PUMP PBUE"/>
    <property type="match status" value="1"/>
</dbReference>
<accession>A0A850EKU5</accession>
<feature type="transmembrane region" description="Helical" evidence="7">
    <location>
        <begin position="301"/>
        <end position="323"/>
    </location>
</feature>
<dbReference type="InterPro" id="IPR011701">
    <property type="entry name" value="MFS"/>
</dbReference>
<dbReference type="InterPro" id="IPR020846">
    <property type="entry name" value="MFS_dom"/>
</dbReference>
<feature type="transmembrane region" description="Helical" evidence="7">
    <location>
        <begin position="213"/>
        <end position="235"/>
    </location>
</feature>
<keyword evidence="3" id="KW-1003">Cell membrane</keyword>
<evidence type="ECO:0000256" key="7">
    <source>
        <dbReference type="SAM" id="Phobius"/>
    </source>
</evidence>
<feature type="transmembrane region" description="Helical" evidence="7">
    <location>
        <begin position="12"/>
        <end position="34"/>
    </location>
</feature>